<keyword evidence="3 6" id="KW-0238">DNA-binding</keyword>
<dbReference type="Pfam" id="PF03466">
    <property type="entry name" value="LysR_substrate"/>
    <property type="match status" value="1"/>
</dbReference>
<comment type="similarity">
    <text evidence="1">Belongs to the LysR transcriptional regulatory family.</text>
</comment>
<keyword evidence="7" id="KW-1185">Reference proteome</keyword>
<dbReference type="EMBL" id="FNZK01000018">
    <property type="protein sequence ID" value="SEJ81569.1"/>
    <property type="molecule type" value="Genomic_DNA"/>
</dbReference>
<reference evidence="6 7" key="1">
    <citation type="submission" date="2016-10" db="EMBL/GenBank/DDBJ databases">
        <authorList>
            <person name="de Groot N.N."/>
        </authorList>
    </citation>
    <scope>NUCLEOTIDE SEQUENCE [LARGE SCALE GENOMIC DNA]</scope>
    <source>
        <strain evidence="6 7">DSM 2179</strain>
    </source>
</reference>
<keyword evidence="4" id="KW-0804">Transcription</keyword>
<dbReference type="InterPro" id="IPR000847">
    <property type="entry name" value="LysR_HTH_N"/>
</dbReference>
<dbReference type="Pfam" id="PF00126">
    <property type="entry name" value="HTH_1"/>
    <property type="match status" value="1"/>
</dbReference>
<dbReference type="PROSITE" id="PS50931">
    <property type="entry name" value="HTH_LYSR"/>
    <property type="match status" value="1"/>
</dbReference>
<dbReference type="GO" id="GO:0003700">
    <property type="term" value="F:DNA-binding transcription factor activity"/>
    <property type="evidence" value="ECO:0007669"/>
    <property type="project" value="InterPro"/>
</dbReference>
<dbReference type="SUPFAM" id="SSF53850">
    <property type="entry name" value="Periplasmic binding protein-like II"/>
    <property type="match status" value="1"/>
</dbReference>
<evidence type="ECO:0000256" key="3">
    <source>
        <dbReference type="ARBA" id="ARBA00023125"/>
    </source>
</evidence>
<dbReference type="Gene3D" id="3.40.190.290">
    <property type="match status" value="1"/>
</dbReference>
<dbReference type="SUPFAM" id="SSF46785">
    <property type="entry name" value="Winged helix' DNA-binding domain"/>
    <property type="match status" value="1"/>
</dbReference>
<evidence type="ECO:0000256" key="2">
    <source>
        <dbReference type="ARBA" id="ARBA00023015"/>
    </source>
</evidence>
<dbReference type="InterPro" id="IPR005119">
    <property type="entry name" value="LysR_subst-bd"/>
</dbReference>
<evidence type="ECO:0000313" key="7">
    <source>
        <dbReference type="Proteomes" id="UP000199662"/>
    </source>
</evidence>
<dbReference type="InterPro" id="IPR036388">
    <property type="entry name" value="WH-like_DNA-bd_sf"/>
</dbReference>
<dbReference type="STRING" id="84035.SAMN05660742_11821"/>
<protein>
    <submittedName>
        <fullName evidence="6">DNA-binding transcriptional regulator, LysR family</fullName>
    </submittedName>
</protein>
<organism evidence="6 7">
    <name type="scientific">Propionispira arboris</name>
    <dbReference type="NCBI Taxonomy" id="84035"/>
    <lineage>
        <taxon>Bacteria</taxon>
        <taxon>Bacillati</taxon>
        <taxon>Bacillota</taxon>
        <taxon>Negativicutes</taxon>
        <taxon>Selenomonadales</taxon>
        <taxon>Selenomonadaceae</taxon>
        <taxon>Propionispira</taxon>
    </lineage>
</organism>
<dbReference type="PRINTS" id="PR00039">
    <property type="entry name" value="HTHLYSR"/>
</dbReference>
<dbReference type="InterPro" id="IPR036390">
    <property type="entry name" value="WH_DNA-bd_sf"/>
</dbReference>
<evidence type="ECO:0000256" key="4">
    <source>
        <dbReference type="ARBA" id="ARBA00023163"/>
    </source>
</evidence>
<evidence type="ECO:0000259" key="5">
    <source>
        <dbReference type="PROSITE" id="PS50931"/>
    </source>
</evidence>
<accession>A0A1H7BVI1</accession>
<dbReference type="Gene3D" id="1.10.10.10">
    <property type="entry name" value="Winged helix-like DNA-binding domain superfamily/Winged helix DNA-binding domain"/>
    <property type="match status" value="1"/>
</dbReference>
<evidence type="ECO:0000313" key="6">
    <source>
        <dbReference type="EMBL" id="SEJ81569.1"/>
    </source>
</evidence>
<dbReference type="AlphaFoldDB" id="A0A1H7BVI1"/>
<keyword evidence="2" id="KW-0805">Transcription regulation</keyword>
<dbReference type="GO" id="GO:0000976">
    <property type="term" value="F:transcription cis-regulatory region binding"/>
    <property type="evidence" value="ECO:0007669"/>
    <property type="project" value="TreeGrafter"/>
</dbReference>
<dbReference type="PANTHER" id="PTHR30126">
    <property type="entry name" value="HTH-TYPE TRANSCRIPTIONAL REGULATOR"/>
    <property type="match status" value="1"/>
</dbReference>
<name>A0A1H7BVI1_9FIRM</name>
<feature type="domain" description="HTH lysR-type" evidence="5">
    <location>
        <begin position="5"/>
        <end position="62"/>
    </location>
</feature>
<dbReference type="RefSeq" id="WP_091833835.1">
    <property type="nucleotide sequence ID" value="NZ_FNZK01000018.1"/>
</dbReference>
<gene>
    <name evidence="6" type="ORF">SAMN05660742_11821</name>
</gene>
<sequence length="298" mass="34257">MSNIPSSQQLENFMIYGRVGNFTLAAKQANITQSAFSFQMKNLETMLNVNLISRSNRGSKLTPEGEFFFKKLSQIMPMLAEAIYDVQHLNGGKPLELKIGVLTSLGDVLMNQHISYFHENNSNILITVYNMEEEDLLTSLTDDRIDIVSTFLRTDLTVKNYEKVLFRLDDVVYYAPNIPKIKNTVSLQQMETLPLVQYPSHSFMNGIIEKYFQHSRKILPAAARLATPYAIVHYCQQNPAGALLPKRLLRALQIEDGYYEMESPLQLKAYLLYKKENPKSKTMQVFIDYIINLNRDFC</sequence>
<dbReference type="PANTHER" id="PTHR30126:SF40">
    <property type="entry name" value="HTH-TYPE TRANSCRIPTIONAL REGULATOR GLTR"/>
    <property type="match status" value="1"/>
</dbReference>
<dbReference type="CDD" id="cd05466">
    <property type="entry name" value="PBP2_LTTR_substrate"/>
    <property type="match status" value="1"/>
</dbReference>
<evidence type="ECO:0000256" key="1">
    <source>
        <dbReference type="ARBA" id="ARBA00009437"/>
    </source>
</evidence>
<proteinExistence type="inferred from homology"/>
<dbReference type="Proteomes" id="UP000199662">
    <property type="component" value="Unassembled WGS sequence"/>
</dbReference>